<dbReference type="Proteomes" id="UP001203761">
    <property type="component" value="Unassembled WGS sequence"/>
</dbReference>
<proteinExistence type="predicted"/>
<dbReference type="NCBIfam" id="TIGR01869">
    <property type="entry name" value="casC_Cse4"/>
    <property type="match status" value="1"/>
</dbReference>
<comment type="caution">
    <text evidence="1">The sequence shown here is derived from an EMBL/GenBank/DDBJ whole genome shotgun (WGS) entry which is preliminary data.</text>
</comment>
<protein>
    <submittedName>
        <fullName evidence="1">Type I-E CRISPR-associated protein Cas7/Cse4/CasC</fullName>
    </submittedName>
</protein>
<dbReference type="InterPro" id="IPR010148">
    <property type="entry name" value="CRISPR-assoc_prot_CT1975"/>
</dbReference>
<keyword evidence="2" id="KW-1185">Reference proteome</keyword>
<gene>
    <name evidence="1" type="primary">cas7e</name>
    <name evidence="1" type="ORF">Bequi_14055</name>
</gene>
<evidence type="ECO:0000313" key="1">
    <source>
        <dbReference type="EMBL" id="MCL6424487.1"/>
    </source>
</evidence>
<organism evidence="1 2">
    <name type="scientific">Brachybacterium equifaecis</name>
    <dbReference type="NCBI Taxonomy" id="2910770"/>
    <lineage>
        <taxon>Bacteria</taxon>
        <taxon>Bacillati</taxon>
        <taxon>Actinomycetota</taxon>
        <taxon>Actinomycetes</taxon>
        <taxon>Micrococcales</taxon>
        <taxon>Dermabacteraceae</taxon>
        <taxon>Brachybacterium</taxon>
    </lineage>
</organism>
<dbReference type="EMBL" id="JAKNCJ010000015">
    <property type="protein sequence ID" value="MCL6424487.1"/>
    <property type="molecule type" value="Genomic_DNA"/>
</dbReference>
<evidence type="ECO:0000313" key="2">
    <source>
        <dbReference type="Proteomes" id="UP001203761"/>
    </source>
</evidence>
<sequence>MSLVLDIHALQSLPPSNINRDDTGAPKSAVFGGVPRQRVSSQSWKRAIRRDFEETLGAQSVGFRTKRVADLVAKRIIELSRADGAEWDGEKADAAAQSIFAAAGIKLTEPKVREGDEKRGHETGYLLFLSPRQIDAAARHLLENEGVKPTKKDAQKLLDDSHSIDIAMFGRMVADAPDFNVDAAVQVAHAIGIHESEPEFDYFTAVDDIVEDAEESGAGMIGTTQLMSSTLYRFASVDLLSLAENLGSRDAALDATSAFISSFITSLPTGKQNSFAHNTVPELVYIAVRDTRSLSLVNAFEAPVRTGDDRGRRAEGAARLAQEEASLEKNYGFVPKASFVMGLNDLPGAFDGIATATTLPQIEARVRDALASELEAQSEVSA</sequence>
<dbReference type="RefSeq" id="WP_249738561.1">
    <property type="nucleotide sequence ID" value="NZ_JAKNCJ010000015.1"/>
</dbReference>
<dbReference type="Pfam" id="PF09344">
    <property type="entry name" value="Cas_CT1975"/>
    <property type="match status" value="1"/>
</dbReference>
<accession>A0ABT0R3H9</accession>
<reference evidence="1" key="1">
    <citation type="submission" date="2022-02" db="EMBL/GenBank/DDBJ databases">
        <authorList>
            <person name="Lee M."/>
            <person name="Kim S.-J."/>
            <person name="Jung M.-Y."/>
        </authorList>
    </citation>
    <scope>NUCLEOTIDE SEQUENCE</scope>
    <source>
        <strain evidence="1">JHP9</strain>
    </source>
</reference>
<name>A0ABT0R3H9_9MICO</name>